<accession>A0AAV4DS57</accession>
<protein>
    <submittedName>
        <fullName evidence="1">Uncharacterized protein</fullName>
    </submittedName>
</protein>
<comment type="caution">
    <text evidence="1">The sequence shown here is derived from an EMBL/GenBank/DDBJ whole genome shotgun (WGS) entry which is preliminary data.</text>
</comment>
<dbReference type="AlphaFoldDB" id="A0AAV4DS57"/>
<dbReference type="Proteomes" id="UP000735302">
    <property type="component" value="Unassembled WGS sequence"/>
</dbReference>
<evidence type="ECO:0000313" key="2">
    <source>
        <dbReference type="Proteomes" id="UP000735302"/>
    </source>
</evidence>
<organism evidence="1 2">
    <name type="scientific">Plakobranchus ocellatus</name>
    <dbReference type="NCBI Taxonomy" id="259542"/>
    <lineage>
        <taxon>Eukaryota</taxon>
        <taxon>Metazoa</taxon>
        <taxon>Spiralia</taxon>
        <taxon>Lophotrochozoa</taxon>
        <taxon>Mollusca</taxon>
        <taxon>Gastropoda</taxon>
        <taxon>Heterobranchia</taxon>
        <taxon>Euthyneura</taxon>
        <taxon>Panpulmonata</taxon>
        <taxon>Sacoglossa</taxon>
        <taxon>Placobranchoidea</taxon>
        <taxon>Plakobranchidae</taxon>
        <taxon>Plakobranchus</taxon>
    </lineage>
</organism>
<reference evidence="1 2" key="1">
    <citation type="journal article" date="2021" name="Elife">
        <title>Chloroplast acquisition without the gene transfer in kleptoplastic sea slugs, Plakobranchus ocellatus.</title>
        <authorList>
            <person name="Maeda T."/>
            <person name="Takahashi S."/>
            <person name="Yoshida T."/>
            <person name="Shimamura S."/>
            <person name="Takaki Y."/>
            <person name="Nagai Y."/>
            <person name="Toyoda A."/>
            <person name="Suzuki Y."/>
            <person name="Arimoto A."/>
            <person name="Ishii H."/>
            <person name="Satoh N."/>
            <person name="Nishiyama T."/>
            <person name="Hasebe M."/>
            <person name="Maruyama T."/>
            <person name="Minagawa J."/>
            <person name="Obokata J."/>
            <person name="Shigenobu S."/>
        </authorList>
    </citation>
    <scope>NUCLEOTIDE SEQUENCE [LARGE SCALE GENOMIC DNA]</scope>
</reference>
<dbReference type="EMBL" id="BLXT01008234">
    <property type="protein sequence ID" value="GFO46926.1"/>
    <property type="molecule type" value="Genomic_DNA"/>
</dbReference>
<evidence type="ECO:0000313" key="1">
    <source>
        <dbReference type="EMBL" id="GFO46926.1"/>
    </source>
</evidence>
<sequence length="109" mass="11968">MASLVAQEVATSPRDKQGLFISTIPPRGIRTIKPLEVPTSAIVVTRPLVTIMETQQCIIQSFFTSRFDEGSSQGQVSTPANGEKSGLPALTKERLHWFDGRSYGDWTSD</sequence>
<name>A0AAV4DS57_9GAST</name>
<keyword evidence="2" id="KW-1185">Reference proteome</keyword>
<gene>
    <name evidence="1" type="ORF">PoB_007343100</name>
</gene>
<proteinExistence type="predicted"/>